<gene>
    <name evidence="1" type="ORF">BSZ39_09115</name>
</gene>
<dbReference type="RefSeq" id="WP_073717029.1">
    <property type="nucleotide sequence ID" value="NZ_MQVR01000057.1"/>
</dbReference>
<accession>A0A1Q5Q0W3</accession>
<keyword evidence="2" id="KW-1185">Reference proteome</keyword>
<organism evidence="1 2">
    <name type="scientific">Bowdeniella nasicola</name>
    <dbReference type="NCBI Taxonomy" id="208480"/>
    <lineage>
        <taxon>Bacteria</taxon>
        <taxon>Bacillati</taxon>
        <taxon>Actinomycetota</taxon>
        <taxon>Actinomycetes</taxon>
        <taxon>Actinomycetales</taxon>
        <taxon>Actinomycetaceae</taxon>
        <taxon>Bowdeniella</taxon>
    </lineage>
</organism>
<dbReference type="AlphaFoldDB" id="A0A1Q5Q0W3"/>
<evidence type="ECO:0000313" key="1">
    <source>
        <dbReference type="EMBL" id="OKL53501.1"/>
    </source>
</evidence>
<proteinExistence type="predicted"/>
<dbReference type="OrthoDB" id="3263222at2"/>
<sequence>MAAVLRALAHGALSVLDFFVDGVDWPRRRSKALAELQPTTTTVARDELPTLTPESEHVLAFVPGLIAWAKLPEPEPVIVLATRPGISYLGRLVDPLTPYSLPLPSAKRARKLKGRIALDLQEFYSIPVAGVTSAIGQQPYLFFEGKRISKEDFALIAPALGQG</sequence>
<protein>
    <submittedName>
        <fullName evidence="1">Uncharacterized protein</fullName>
    </submittedName>
</protein>
<evidence type="ECO:0000313" key="2">
    <source>
        <dbReference type="Proteomes" id="UP000185628"/>
    </source>
</evidence>
<name>A0A1Q5Q0W3_9ACTO</name>
<reference evidence="2" key="1">
    <citation type="submission" date="2016-12" db="EMBL/GenBank/DDBJ databases">
        <authorList>
            <person name="Meng X."/>
        </authorList>
    </citation>
    <scope>NUCLEOTIDE SEQUENCE [LARGE SCALE GENOMIC DNA]</scope>
    <source>
        <strain evidence="2">DSM 19116</strain>
    </source>
</reference>
<dbReference type="EMBL" id="MQVR01000057">
    <property type="protein sequence ID" value="OKL53501.1"/>
    <property type="molecule type" value="Genomic_DNA"/>
</dbReference>
<comment type="caution">
    <text evidence="1">The sequence shown here is derived from an EMBL/GenBank/DDBJ whole genome shotgun (WGS) entry which is preliminary data.</text>
</comment>
<dbReference type="Proteomes" id="UP000185628">
    <property type="component" value="Unassembled WGS sequence"/>
</dbReference>